<dbReference type="Gene3D" id="1.10.3210.10">
    <property type="entry name" value="Hypothetical protein af1432"/>
    <property type="match status" value="1"/>
</dbReference>
<dbReference type="OrthoDB" id="155250at2"/>
<dbReference type="RefSeq" id="WP_154487882.1">
    <property type="nucleotide sequence ID" value="NZ_VULN01000005.1"/>
</dbReference>
<protein>
    <submittedName>
        <fullName evidence="2">HD domain-containing protein</fullName>
    </submittedName>
</protein>
<accession>A0A6N7VJU1</accession>
<evidence type="ECO:0000313" key="3">
    <source>
        <dbReference type="Proteomes" id="UP000441455"/>
    </source>
</evidence>
<gene>
    <name evidence="2" type="ORF">FX155_04410</name>
</gene>
<dbReference type="PROSITE" id="PS51831">
    <property type="entry name" value="HD"/>
    <property type="match status" value="1"/>
</dbReference>
<evidence type="ECO:0000313" key="2">
    <source>
        <dbReference type="EMBL" id="MSS81847.1"/>
    </source>
</evidence>
<dbReference type="AlphaFoldDB" id="A0A6N7VJU1"/>
<dbReference type="SUPFAM" id="SSF109604">
    <property type="entry name" value="HD-domain/PDEase-like"/>
    <property type="match status" value="1"/>
</dbReference>
<dbReference type="EMBL" id="VULN01000005">
    <property type="protein sequence ID" value="MSS81847.1"/>
    <property type="molecule type" value="Genomic_DNA"/>
</dbReference>
<organism evidence="2 3">
    <name type="scientific">Acidaminococcus fermentans</name>
    <dbReference type="NCBI Taxonomy" id="905"/>
    <lineage>
        <taxon>Bacteria</taxon>
        <taxon>Bacillati</taxon>
        <taxon>Bacillota</taxon>
        <taxon>Negativicutes</taxon>
        <taxon>Acidaminococcales</taxon>
        <taxon>Acidaminococcaceae</taxon>
        <taxon>Acidaminococcus</taxon>
    </lineage>
</organism>
<sequence>MEPLEKIARAAIVYDAGDPRRIHHLLKVHAFARLIGMGEGLDPRTLFRLEAAAYLHDIGIHEGERRYGHCTGKIQEELGPDIAQPILADAGITGEDAERIKWLIGHHHTYASIDGPDAQILAEADMLVNPYEDGDNRQQDEALYQRLYKTETGKKLFEELYLKDR</sequence>
<dbReference type="Pfam" id="PF01966">
    <property type="entry name" value="HD"/>
    <property type="match status" value="1"/>
</dbReference>
<dbReference type="InterPro" id="IPR003607">
    <property type="entry name" value="HD/PDEase_dom"/>
</dbReference>
<dbReference type="CDD" id="cd00077">
    <property type="entry name" value="HDc"/>
    <property type="match status" value="1"/>
</dbReference>
<name>A0A6N7VJU1_ACIFE</name>
<proteinExistence type="predicted"/>
<dbReference type="InterPro" id="IPR006674">
    <property type="entry name" value="HD_domain"/>
</dbReference>
<comment type="caution">
    <text evidence="2">The sequence shown here is derived from an EMBL/GenBank/DDBJ whole genome shotgun (WGS) entry which is preliminary data.</text>
</comment>
<dbReference type="Proteomes" id="UP000441455">
    <property type="component" value="Unassembled WGS sequence"/>
</dbReference>
<feature type="domain" description="HD" evidence="1">
    <location>
        <begin position="21"/>
        <end position="130"/>
    </location>
</feature>
<reference evidence="2 3" key="1">
    <citation type="submission" date="2019-08" db="EMBL/GenBank/DDBJ databases">
        <title>In-depth cultivation of the pig gut microbiome towards novel bacterial diversity and tailored functional studies.</title>
        <authorList>
            <person name="Wylensek D."/>
            <person name="Hitch T.C.A."/>
            <person name="Clavel T."/>
        </authorList>
    </citation>
    <scope>NUCLEOTIDE SEQUENCE [LARGE SCALE GENOMIC DNA]</scope>
    <source>
        <strain evidence="2 3">WCA-389-WT-5B</strain>
    </source>
</reference>
<evidence type="ECO:0000259" key="1">
    <source>
        <dbReference type="PROSITE" id="PS51831"/>
    </source>
</evidence>